<sequence length="285" mass="31014">MSSSSPCTINTKLQSSSCGNPGVPPKGVLNGTRFNVGDRIRYHCVTGYILDGHSQLTCITNTAAMAVWDFPVPICRAEDTCGGTLRGSSGVISSPDFQGEYKNSGECTWTILADSGDTISLVFTEFQLENKLEYLEVEGSEPPTIWLSGMNIPVPIVSNKNWLRLHFVTDTNHRHKGFTAQYQVKRSGDFKSRGVKLLPGRDNTSKFSIMNEGGVKQVSNYCPDPGEPENGKRVGSDFSIGASVHFTCDGDHVLQGSKAITCQRVAEVFAAWSDHRPVCKGESLL</sequence>
<dbReference type="EMBL" id="JADWDJ010000013">
    <property type="protein sequence ID" value="KAG5271080.1"/>
    <property type="molecule type" value="Genomic_DNA"/>
</dbReference>
<dbReference type="InterPro" id="IPR035976">
    <property type="entry name" value="Sushi/SCR/CCP_sf"/>
</dbReference>
<dbReference type="Gene3D" id="2.60.120.290">
    <property type="entry name" value="Spermadhesin, CUB domain"/>
    <property type="match status" value="1"/>
</dbReference>
<evidence type="ECO:0000256" key="1">
    <source>
        <dbReference type="ARBA" id="ARBA00022659"/>
    </source>
</evidence>
<dbReference type="AlphaFoldDB" id="A0AAV6G7Z7"/>
<dbReference type="SMART" id="SM00032">
    <property type="entry name" value="CCP"/>
    <property type="match status" value="2"/>
</dbReference>
<dbReference type="Gene3D" id="2.10.70.10">
    <property type="entry name" value="Complement Module, domain 1"/>
    <property type="match status" value="2"/>
</dbReference>
<comment type="caution">
    <text evidence="5">Lacks conserved residue(s) required for the propagation of feature annotation.</text>
</comment>
<dbReference type="FunFam" id="2.60.120.290:FF:000001">
    <property type="entry name" value="CUB and sushi domain-containing protein 3 isoform X1"/>
    <property type="match status" value="1"/>
</dbReference>
<evidence type="ECO:0000259" key="6">
    <source>
        <dbReference type="PROSITE" id="PS01180"/>
    </source>
</evidence>
<feature type="domain" description="Sushi" evidence="7">
    <location>
        <begin position="220"/>
        <end position="281"/>
    </location>
</feature>
<dbReference type="CDD" id="cd00033">
    <property type="entry name" value="CCP"/>
    <property type="match status" value="2"/>
</dbReference>
<evidence type="ECO:0000256" key="5">
    <source>
        <dbReference type="PROSITE-ProRule" id="PRU00302"/>
    </source>
</evidence>
<dbReference type="PANTHER" id="PTHR45656:SF4">
    <property type="entry name" value="PROTEIN CBR-CLEC-78"/>
    <property type="match status" value="1"/>
</dbReference>
<accession>A0AAV6G7Z7</accession>
<dbReference type="InterPro" id="IPR051277">
    <property type="entry name" value="SEZ6_CSMD_C4BPB_Regulators"/>
</dbReference>
<reference evidence="8" key="1">
    <citation type="submission" date="2020-10" db="EMBL/GenBank/DDBJ databases">
        <title>Chromosome-scale genome assembly of the Allis shad, Alosa alosa.</title>
        <authorList>
            <person name="Margot Z."/>
            <person name="Christophe K."/>
            <person name="Cabau C."/>
            <person name="Louis A."/>
            <person name="Berthelot C."/>
            <person name="Parey E."/>
            <person name="Roest Crollius H."/>
            <person name="Montfort J."/>
            <person name="Robinson-Rechavi M."/>
            <person name="Bucao C."/>
            <person name="Bouchez O."/>
            <person name="Gislard M."/>
            <person name="Lluch J."/>
            <person name="Milhes M."/>
            <person name="Lampietro C."/>
            <person name="Lopez Roques C."/>
            <person name="Donnadieu C."/>
            <person name="Braasch I."/>
            <person name="Desvignes T."/>
            <person name="Postlethwait J."/>
            <person name="Bobe J."/>
            <person name="Guiguen Y."/>
        </authorList>
    </citation>
    <scope>NUCLEOTIDE SEQUENCE</scope>
    <source>
        <strain evidence="8">M-15738</strain>
        <tissue evidence="8">Blood</tissue>
    </source>
</reference>
<dbReference type="PROSITE" id="PS50923">
    <property type="entry name" value="SUSHI"/>
    <property type="match status" value="2"/>
</dbReference>
<keyword evidence="9" id="KW-1185">Reference proteome</keyword>
<evidence type="ECO:0000313" key="8">
    <source>
        <dbReference type="EMBL" id="KAG5271080.1"/>
    </source>
</evidence>
<dbReference type="FunFam" id="2.10.70.10:FF:000002">
    <property type="entry name" value="CUB and Sushi multiple domains 3"/>
    <property type="match status" value="1"/>
</dbReference>
<dbReference type="InterPro" id="IPR000859">
    <property type="entry name" value="CUB_dom"/>
</dbReference>
<keyword evidence="1 5" id="KW-0768">Sushi</keyword>
<dbReference type="SUPFAM" id="SSF57535">
    <property type="entry name" value="Complement control module/SCR domain"/>
    <property type="match status" value="2"/>
</dbReference>
<dbReference type="Proteomes" id="UP000823561">
    <property type="component" value="Chromosome 13"/>
</dbReference>
<keyword evidence="4" id="KW-1015">Disulfide bond</keyword>
<evidence type="ECO:0000256" key="4">
    <source>
        <dbReference type="ARBA" id="ARBA00023157"/>
    </source>
</evidence>
<gene>
    <name evidence="8" type="ORF">AALO_G00175680</name>
</gene>
<dbReference type="CDD" id="cd00041">
    <property type="entry name" value="CUB"/>
    <property type="match status" value="1"/>
</dbReference>
<organism evidence="8 9">
    <name type="scientific">Alosa alosa</name>
    <name type="common">allis shad</name>
    <dbReference type="NCBI Taxonomy" id="278164"/>
    <lineage>
        <taxon>Eukaryota</taxon>
        <taxon>Metazoa</taxon>
        <taxon>Chordata</taxon>
        <taxon>Craniata</taxon>
        <taxon>Vertebrata</taxon>
        <taxon>Euteleostomi</taxon>
        <taxon>Actinopterygii</taxon>
        <taxon>Neopterygii</taxon>
        <taxon>Teleostei</taxon>
        <taxon>Clupei</taxon>
        <taxon>Clupeiformes</taxon>
        <taxon>Clupeoidei</taxon>
        <taxon>Clupeidae</taxon>
        <taxon>Alosa</taxon>
    </lineage>
</organism>
<protein>
    <submittedName>
        <fullName evidence="8">Uncharacterized protein</fullName>
    </submittedName>
</protein>
<dbReference type="PANTHER" id="PTHR45656">
    <property type="entry name" value="PROTEIN CBR-CLEC-78"/>
    <property type="match status" value="1"/>
</dbReference>
<proteinExistence type="predicted"/>
<dbReference type="Pfam" id="PF00084">
    <property type="entry name" value="Sushi"/>
    <property type="match status" value="2"/>
</dbReference>
<name>A0AAV6G7Z7_9TELE</name>
<evidence type="ECO:0000313" key="9">
    <source>
        <dbReference type="Proteomes" id="UP000823561"/>
    </source>
</evidence>
<evidence type="ECO:0000256" key="2">
    <source>
        <dbReference type="ARBA" id="ARBA00022729"/>
    </source>
</evidence>
<evidence type="ECO:0000259" key="7">
    <source>
        <dbReference type="PROSITE" id="PS50923"/>
    </source>
</evidence>
<dbReference type="SUPFAM" id="SSF49854">
    <property type="entry name" value="Spermadhesin, CUB domain"/>
    <property type="match status" value="1"/>
</dbReference>
<dbReference type="Pfam" id="PF00431">
    <property type="entry name" value="CUB"/>
    <property type="match status" value="1"/>
</dbReference>
<dbReference type="PROSITE" id="PS01180">
    <property type="entry name" value="CUB"/>
    <property type="match status" value="1"/>
</dbReference>
<feature type="domain" description="CUB" evidence="6">
    <location>
        <begin position="81"/>
        <end position="185"/>
    </location>
</feature>
<comment type="caution">
    <text evidence="8">The sequence shown here is derived from an EMBL/GenBank/DDBJ whole genome shotgun (WGS) entry which is preliminary data.</text>
</comment>
<dbReference type="InterPro" id="IPR000436">
    <property type="entry name" value="Sushi_SCR_CCP_dom"/>
</dbReference>
<keyword evidence="3" id="KW-0677">Repeat</keyword>
<dbReference type="SMART" id="SM00042">
    <property type="entry name" value="CUB"/>
    <property type="match status" value="1"/>
</dbReference>
<keyword evidence="2" id="KW-0732">Signal</keyword>
<dbReference type="InterPro" id="IPR035914">
    <property type="entry name" value="Sperma_CUB_dom_sf"/>
</dbReference>
<evidence type="ECO:0000256" key="3">
    <source>
        <dbReference type="ARBA" id="ARBA00022737"/>
    </source>
</evidence>
<feature type="domain" description="Sushi" evidence="7">
    <location>
        <begin position="16"/>
        <end position="77"/>
    </location>
</feature>